<feature type="region of interest" description="Disordered" evidence="7">
    <location>
        <begin position="716"/>
        <end position="827"/>
    </location>
</feature>
<dbReference type="Gene3D" id="3.30.40.10">
    <property type="entry name" value="Zinc/RING finger domain, C3HC4 (zinc finger)"/>
    <property type="match status" value="2"/>
</dbReference>
<dbReference type="eggNOG" id="KOG0297">
    <property type="taxonomic scope" value="Eukaryota"/>
</dbReference>
<feature type="domain" description="PDZ" evidence="9">
    <location>
        <begin position="402"/>
        <end position="476"/>
    </location>
</feature>
<dbReference type="Proteomes" id="UP000007635">
    <property type="component" value="Chromosome XVII"/>
</dbReference>
<dbReference type="OMA" id="HAGCGQL"/>
<dbReference type="GO" id="GO:0016567">
    <property type="term" value="P:protein ubiquitination"/>
    <property type="evidence" value="ECO:0007669"/>
    <property type="project" value="TreeGrafter"/>
</dbReference>
<reference evidence="10 11" key="1">
    <citation type="journal article" date="2021" name="G3 (Bethesda)">
        <title>Improved contiguity of the threespine stickleback genome using long-read sequencing.</title>
        <authorList>
            <person name="Nath S."/>
            <person name="Shaw D.E."/>
            <person name="White M.A."/>
        </authorList>
    </citation>
    <scope>NUCLEOTIDE SEQUENCE [LARGE SCALE GENOMIC DNA]</scope>
    <source>
        <strain evidence="10 11">Lake Benthic</strain>
    </source>
</reference>
<evidence type="ECO:0000313" key="10">
    <source>
        <dbReference type="Ensembl" id="ENSGACP00000015565.2"/>
    </source>
</evidence>
<dbReference type="Pfam" id="PF13923">
    <property type="entry name" value="zf-C3HC4_2"/>
    <property type="match status" value="1"/>
</dbReference>
<feature type="region of interest" description="Disordered" evidence="7">
    <location>
        <begin position="936"/>
        <end position="973"/>
    </location>
</feature>
<dbReference type="AlphaFoldDB" id="G3PD91"/>
<feature type="region of interest" description="Disordered" evidence="7">
    <location>
        <begin position="527"/>
        <end position="579"/>
    </location>
</feature>
<dbReference type="Ensembl" id="ENSGACT00000015596.2">
    <property type="protein sequence ID" value="ENSGACP00000015565.2"/>
    <property type="gene ID" value="ENSGACG00000011770.2"/>
</dbReference>
<reference evidence="10" key="3">
    <citation type="submission" date="2025-09" db="UniProtKB">
        <authorList>
            <consortium name="Ensembl"/>
        </authorList>
    </citation>
    <scope>IDENTIFICATION</scope>
</reference>
<dbReference type="STRING" id="69293.ENSGACP00000015565"/>
<evidence type="ECO:0000256" key="7">
    <source>
        <dbReference type="SAM" id="MobiDB-lite"/>
    </source>
</evidence>
<protein>
    <submittedName>
        <fullName evidence="10">PDZ domain containing RING finger 3b</fullName>
    </submittedName>
</protein>
<evidence type="ECO:0000256" key="6">
    <source>
        <dbReference type="PROSITE-ProRule" id="PRU00175"/>
    </source>
</evidence>
<feature type="compositionally biased region" description="Polar residues" evidence="7">
    <location>
        <begin position="730"/>
        <end position="744"/>
    </location>
</feature>
<feature type="domain" description="RING-type" evidence="8">
    <location>
        <begin position="18"/>
        <end position="54"/>
    </location>
</feature>
<keyword evidence="11" id="KW-1185">Reference proteome</keyword>
<dbReference type="eggNOG" id="KOG0312">
    <property type="taxonomic scope" value="Eukaryota"/>
</dbReference>
<evidence type="ECO:0000256" key="4">
    <source>
        <dbReference type="ARBA" id="ARBA00022833"/>
    </source>
</evidence>
<dbReference type="InterPro" id="IPR017907">
    <property type="entry name" value="Znf_RING_CS"/>
</dbReference>
<keyword evidence="2" id="KW-0677">Repeat</keyword>
<keyword evidence="3 6" id="KW-0863">Zinc-finger</keyword>
<organism evidence="10 11">
    <name type="scientific">Gasterosteus aculeatus aculeatus</name>
    <name type="common">three-spined stickleback</name>
    <dbReference type="NCBI Taxonomy" id="481459"/>
    <lineage>
        <taxon>Eukaryota</taxon>
        <taxon>Metazoa</taxon>
        <taxon>Chordata</taxon>
        <taxon>Craniata</taxon>
        <taxon>Vertebrata</taxon>
        <taxon>Euteleostomi</taxon>
        <taxon>Actinopterygii</taxon>
        <taxon>Neopterygii</taxon>
        <taxon>Teleostei</taxon>
        <taxon>Neoteleostei</taxon>
        <taxon>Acanthomorphata</taxon>
        <taxon>Eupercaria</taxon>
        <taxon>Perciformes</taxon>
        <taxon>Cottioidei</taxon>
        <taxon>Gasterosteales</taxon>
        <taxon>Gasterosteidae</taxon>
        <taxon>Gasterosteus</taxon>
    </lineage>
</organism>
<dbReference type="Gene3D" id="2.30.42.10">
    <property type="match status" value="2"/>
</dbReference>
<dbReference type="FunFam" id="3.30.40.10:FF:000214">
    <property type="entry name" value="E3 ubiquitin-protein ligase PDZRN3 isoform X1"/>
    <property type="match status" value="1"/>
</dbReference>
<dbReference type="SUPFAM" id="SSF57850">
    <property type="entry name" value="RING/U-box"/>
    <property type="match status" value="1"/>
</dbReference>
<dbReference type="PROSITE" id="PS50106">
    <property type="entry name" value="PDZ"/>
    <property type="match status" value="2"/>
</dbReference>
<evidence type="ECO:0000256" key="1">
    <source>
        <dbReference type="ARBA" id="ARBA00022723"/>
    </source>
</evidence>
<keyword evidence="1" id="KW-0479">Metal-binding</keyword>
<dbReference type="InterPro" id="IPR013083">
    <property type="entry name" value="Znf_RING/FYVE/PHD"/>
</dbReference>
<dbReference type="CDD" id="cd06716">
    <property type="entry name" value="PDZ2-PDZRN4-like"/>
    <property type="match status" value="1"/>
</dbReference>
<dbReference type="InterPro" id="IPR001841">
    <property type="entry name" value="Znf_RING"/>
</dbReference>
<dbReference type="PROSITE" id="PS50089">
    <property type="entry name" value="ZF_RING_2"/>
    <property type="match status" value="1"/>
</dbReference>
<feature type="compositionally biased region" description="Basic and acidic residues" evidence="7">
    <location>
        <begin position="546"/>
        <end position="565"/>
    </location>
</feature>
<feature type="compositionally biased region" description="Basic and acidic residues" evidence="7">
    <location>
        <begin position="716"/>
        <end position="729"/>
    </location>
</feature>
<dbReference type="PANTHER" id="PTHR15545:SF5">
    <property type="entry name" value="E3 UBIQUITIN-PROTEIN LIGASE PDZRN3"/>
    <property type="match status" value="1"/>
</dbReference>
<dbReference type="Bgee" id="ENSGACG00000011770">
    <property type="expression patterns" value="Expressed in muscle tissue and 9 other cell types or tissues"/>
</dbReference>
<dbReference type="GO" id="GO:0007528">
    <property type="term" value="P:neuromuscular junction development"/>
    <property type="evidence" value="ECO:0007669"/>
    <property type="project" value="TreeGrafter"/>
</dbReference>
<dbReference type="Pfam" id="PF00595">
    <property type="entry name" value="PDZ"/>
    <property type="match status" value="2"/>
</dbReference>
<dbReference type="SMART" id="SM00184">
    <property type="entry name" value="RING"/>
    <property type="match status" value="1"/>
</dbReference>
<dbReference type="CDD" id="cd06715">
    <property type="entry name" value="PDZ1-PDZRN4-like"/>
    <property type="match status" value="1"/>
</dbReference>
<proteinExistence type="predicted"/>
<dbReference type="InterPro" id="IPR001478">
    <property type="entry name" value="PDZ"/>
</dbReference>
<sequence>MGFELDRFKGAVDPDFKCNLCNKVLEDPLTTPCGHVFCSGCVLPWVVQQSSCPVKCQRVSAKELNHVLPLKNLILKLEIKCDNHARGCDAVVKLQHLAEHAGMCEYAPVKCRNGGCDETLNLRDADAHMRETCDCRPQRSGGHCCVRALKAHNGALHCRDRQPGTGEFRNHIFQSNKRENSLLAHLSAVHGELQVTALKYTFVFNEYSERIDCLTQTVASSCKEGETKSVTVVLLRAGGSLGFNIVGGRPCADANDRISNEGIFVSKVIDEGPAHKEDGLQIHDRIIEVNGRDVSRATHDQAVEAFRTAKEPIVVQVLRRAPHLKAVGPAGDAQVSDTSTQTDITLQHIMALTKLSPSSPPMTELEEYLLPEEHPPHAYFDSNDFLEVMQQDIEREELEYEEVDLYRANIQEKLGLTICYRTDDEDEAGIYISEIDPNSIAAKDGRIREGDKIVQINGVEIQNREDAVALLTSEGNQNISLLVARPEIQLDEGWMDDDRNVFLDDLHMDMLEQQHNQAMQFTASMLQQKKQEEDGGTTDTATLLSNHHEKDSGVGRTDESTRNDESSEQENLGDDHTTASNTLGSCRKLAYSQDTLGSADLPFCGDYADADFLGIPADECERFRELLELKCQMRNSGAQGLYHAGVGAGAPDQEGVDKELEMLNEELRTIELECLNIVRAHKMQQLREQCRESWMLHDSGFRNYNTSIDARRHELSDITELPEKSDKDSSSAYNTGESCRSTPLTLELSPDSSLRRGAEEGGPAGASASTGGALEPPLSPAREAGAPGRSRRFDEDPDGAPRAPSKERKADEPGKSGRSFAQPRSPYKHAHIPAHAQHYQSYMQLIQQKSAVEYAQSQVSLASMCRDPGDLEPKMEWKVKIRSDGTRYITKRPVRDKLLRERALRIHAERSGGMTTDDDAISELKMGRYWSKEERKQHAVRSREQRQRREFMKQSRADCLREQSGAEDRKEPDIIQLSHKKMMKKRSKKIFDNWMTIQELLTHGTKSPDGTKVYNSILSVTTV</sequence>
<name>G3PD91_GASAC</name>
<reference evidence="10" key="2">
    <citation type="submission" date="2025-08" db="UniProtKB">
        <authorList>
            <consortium name="Ensembl"/>
        </authorList>
    </citation>
    <scope>IDENTIFICATION</scope>
</reference>
<dbReference type="FunFam" id="2.30.42.10:FF:000133">
    <property type="entry name" value="PDZ domain containing ring finger 4"/>
    <property type="match status" value="1"/>
</dbReference>
<feature type="domain" description="PDZ" evidence="9">
    <location>
        <begin position="231"/>
        <end position="321"/>
    </location>
</feature>
<evidence type="ECO:0000259" key="8">
    <source>
        <dbReference type="PROSITE" id="PS50089"/>
    </source>
</evidence>
<evidence type="ECO:0000313" key="11">
    <source>
        <dbReference type="Proteomes" id="UP000007635"/>
    </source>
</evidence>
<dbReference type="InParanoid" id="G3PD91"/>
<evidence type="ECO:0000259" key="9">
    <source>
        <dbReference type="PROSITE" id="PS50106"/>
    </source>
</evidence>
<dbReference type="GeneTree" id="ENSGT00950000183062"/>
<dbReference type="GO" id="GO:0008270">
    <property type="term" value="F:zinc ion binding"/>
    <property type="evidence" value="ECO:0007669"/>
    <property type="project" value="UniProtKB-KW"/>
</dbReference>
<dbReference type="SUPFAM" id="SSF50156">
    <property type="entry name" value="PDZ domain-like"/>
    <property type="match status" value="2"/>
</dbReference>
<dbReference type="GO" id="GO:0061630">
    <property type="term" value="F:ubiquitin protein ligase activity"/>
    <property type="evidence" value="ECO:0007669"/>
    <property type="project" value="TreeGrafter"/>
</dbReference>
<keyword evidence="4" id="KW-0862">Zinc</keyword>
<dbReference type="PROSITE" id="PS00518">
    <property type="entry name" value="ZF_RING_1"/>
    <property type="match status" value="1"/>
</dbReference>
<feature type="compositionally biased region" description="Basic and acidic residues" evidence="7">
    <location>
        <begin position="804"/>
        <end position="815"/>
    </location>
</feature>
<accession>G3PD91</accession>
<dbReference type="PANTHER" id="PTHR15545">
    <property type="entry name" value="PDZ DOMAIN CONTAINING RING FINGER PROTEIN 3, 4"/>
    <property type="match status" value="1"/>
</dbReference>
<dbReference type="SMART" id="SM00228">
    <property type="entry name" value="PDZ"/>
    <property type="match status" value="2"/>
</dbReference>
<dbReference type="InterPro" id="IPR036034">
    <property type="entry name" value="PDZ_sf"/>
</dbReference>
<dbReference type="SUPFAM" id="SSF49599">
    <property type="entry name" value="TRAF domain-like"/>
    <property type="match status" value="1"/>
</dbReference>
<dbReference type="FunCoup" id="G3PD91">
    <property type="interactions" value="790"/>
</dbReference>
<evidence type="ECO:0000256" key="2">
    <source>
        <dbReference type="ARBA" id="ARBA00022737"/>
    </source>
</evidence>
<keyword evidence="5" id="KW-0175">Coiled coil</keyword>
<dbReference type="InterPro" id="IPR051971">
    <property type="entry name" value="E3_ubiquitin-PDZ_ligase"/>
</dbReference>
<evidence type="ECO:0000256" key="3">
    <source>
        <dbReference type="ARBA" id="ARBA00022771"/>
    </source>
</evidence>
<dbReference type="FunFam" id="2.30.42.10:FF:000028">
    <property type="entry name" value="PDZ domain containing ring finger 4"/>
    <property type="match status" value="1"/>
</dbReference>
<evidence type="ECO:0000256" key="5">
    <source>
        <dbReference type="ARBA" id="ARBA00023054"/>
    </source>
</evidence>